<keyword evidence="2 4" id="KW-0238">DNA-binding</keyword>
<dbReference type="InterPro" id="IPR009057">
    <property type="entry name" value="Homeodomain-like_sf"/>
</dbReference>
<dbReference type="SUPFAM" id="SSF46689">
    <property type="entry name" value="Homeodomain-like"/>
    <property type="match status" value="1"/>
</dbReference>
<accession>A0AAE9YCG1</accession>
<proteinExistence type="predicted"/>
<dbReference type="PANTHER" id="PTHR30055:SF234">
    <property type="entry name" value="HTH-TYPE TRANSCRIPTIONAL REGULATOR BETI"/>
    <property type="match status" value="1"/>
</dbReference>
<feature type="DNA-binding region" description="H-T-H motif" evidence="4">
    <location>
        <begin position="48"/>
        <end position="67"/>
    </location>
</feature>
<dbReference type="InterPro" id="IPR001647">
    <property type="entry name" value="HTH_TetR"/>
</dbReference>
<evidence type="ECO:0000256" key="3">
    <source>
        <dbReference type="ARBA" id="ARBA00023163"/>
    </source>
</evidence>
<protein>
    <submittedName>
        <fullName evidence="6">TetR/AcrR family transcriptional regulator</fullName>
    </submittedName>
</protein>
<evidence type="ECO:0000256" key="4">
    <source>
        <dbReference type="PROSITE-ProRule" id="PRU00335"/>
    </source>
</evidence>
<gene>
    <name evidence="6" type="ORF">PO878_17520</name>
</gene>
<reference evidence="6" key="1">
    <citation type="submission" date="2023-01" db="EMBL/GenBank/DDBJ databases">
        <title>The diversity of Class Acidimicrobiia in South China Sea sediment environments and the proposal of Iamia marina sp. nov., a novel species of the genus Iamia.</title>
        <authorList>
            <person name="He Y."/>
            <person name="Tian X."/>
        </authorList>
    </citation>
    <scope>NUCLEOTIDE SEQUENCE</scope>
    <source>
        <strain evidence="6">DSM 19957</strain>
    </source>
</reference>
<dbReference type="AlphaFoldDB" id="A0AAE9YCG1"/>
<dbReference type="PANTHER" id="PTHR30055">
    <property type="entry name" value="HTH-TYPE TRANSCRIPTIONAL REGULATOR RUTR"/>
    <property type="match status" value="1"/>
</dbReference>
<name>A0AAE9YCG1_9ACTN</name>
<keyword evidence="7" id="KW-1185">Reference proteome</keyword>
<organism evidence="6 7">
    <name type="scientific">Iamia majanohamensis</name>
    <dbReference type="NCBI Taxonomy" id="467976"/>
    <lineage>
        <taxon>Bacteria</taxon>
        <taxon>Bacillati</taxon>
        <taxon>Actinomycetota</taxon>
        <taxon>Acidimicrobiia</taxon>
        <taxon>Acidimicrobiales</taxon>
        <taxon>Iamiaceae</taxon>
        <taxon>Iamia</taxon>
    </lineage>
</organism>
<sequence length="208" mass="21790">MGDGEVEARGGPAALTLQALPGRPSSALDPLLDAATACFVRHGVTRTRVPDIAAEMGVSRVTVYRQAGGVEQILGLLISRDLQRLLDGIPSFDGEEADPDLVVGILSGLITSARSHPVLQKVLRDEPAVIGPLLATELPEIIDRAGAVLSPLLDLLAAAGRIAQRDPRIVSGWLVRIGISLLLAPVEDQEGFLGEVLRPVLQGPSAEA</sequence>
<evidence type="ECO:0000256" key="2">
    <source>
        <dbReference type="ARBA" id="ARBA00023125"/>
    </source>
</evidence>
<dbReference type="GO" id="GO:0000976">
    <property type="term" value="F:transcription cis-regulatory region binding"/>
    <property type="evidence" value="ECO:0007669"/>
    <property type="project" value="TreeGrafter"/>
</dbReference>
<dbReference type="RefSeq" id="WP_272735825.1">
    <property type="nucleotide sequence ID" value="NZ_CP116942.1"/>
</dbReference>
<dbReference type="PROSITE" id="PS50977">
    <property type="entry name" value="HTH_TETR_2"/>
    <property type="match status" value="1"/>
</dbReference>
<dbReference type="Gene3D" id="1.10.357.10">
    <property type="entry name" value="Tetracycline Repressor, domain 2"/>
    <property type="match status" value="1"/>
</dbReference>
<evidence type="ECO:0000256" key="1">
    <source>
        <dbReference type="ARBA" id="ARBA00023015"/>
    </source>
</evidence>
<dbReference type="InterPro" id="IPR050109">
    <property type="entry name" value="HTH-type_TetR-like_transc_reg"/>
</dbReference>
<dbReference type="Pfam" id="PF00440">
    <property type="entry name" value="TetR_N"/>
    <property type="match status" value="1"/>
</dbReference>
<keyword evidence="1" id="KW-0805">Transcription regulation</keyword>
<evidence type="ECO:0000259" key="5">
    <source>
        <dbReference type="PROSITE" id="PS50977"/>
    </source>
</evidence>
<dbReference type="KEGG" id="ima:PO878_17520"/>
<feature type="domain" description="HTH tetR-type" evidence="5">
    <location>
        <begin position="25"/>
        <end position="85"/>
    </location>
</feature>
<keyword evidence="3" id="KW-0804">Transcription</keyword>
<dbReference type="GO" id="GO:0003700">
    <property type="term" value="F:DNA-binding transcription factor activity"/>
    <property type="evidence" value="ECO:0007669"/>
    <property type="project" value="TreeGrafter"/>
</dbReference>
<evidence type="ECO:0000313" key="6">
    <source>
        <dbReference type="EMBL" id="WCO66302.1"/>
    </source>
</evidence>
<dbReference type="EMBL" id="CP116942">
    <property type="protein sequence ID" value="WCO66302.1"/>
    <property type="molecule type" value="Genomic_DNA"/>
</dbReference>
<evidence type="ECO:0000313" key="7">
    <source>
        <dbReference type="Proteomes" id="UP001216390"/>
    </source>
</evidence>
<dbReference type="Proteomes" id="UP001216390">
    <property type="component" value="Chromosome"/>
</dbReference>